<protein>
    <submittedName>
        <fullName evidence="1">Uncharacterized protein</fullName>
    </submittedName>
</protein>
<dbReference type="AlphaFoldDB" id="S6B5V3"/>
<proteinExistence type="evidence at transcript level"/>
<sequence length="121" mass="13338">MAIYNKAYDTINLQLRYVEARHFCAHSMGSCIETTREKSSRSGNRGVEKRVAVSFSKRLVPVPYKNSDTIIPTKHTTSMNSKSVALSPLIAGSENAIEHKGTFNVPSKNTKVTVPSIIITI</sequence>
<organism evidence="1">
    <name type="scientific">Babesia bovis</name>
    <dbReference type="NCBI Taxonomy" id="5865"/>
    <lineage>
        <taxon>Eukaryota</taxon>
        <taxon>Sar</taxon>
        <taxon>Alveolata</taxon>
        <taxon>Apicomplexa</taxon>
        <taxon>Aconoidasida</taxon>
        <taxon>Piroplasmida</taxon>
        <taxon>Babesiidae</taxon>
        <taxon>Babesia</taxon>
    </lineage>
</organism>
<name>S6B5V3_BABBO</name>
<reference evidence="1" key="1">
    <citation type="journal article" date="2014" name="BMC Genomics">
        <title>The Babesia bovis gene and promoter model: an update from full-length EST analysis.</title>
        <authorList>
            <person name="Yamagishi J."/>
            <person name="Wakaguri H."/>
            <person name="Yokoyama N."/>
            <person name="Yamashita R."/>
            <person name="Suzuki Y."/>
            <person name="Xuan X."/>
            <person name="Igarashi I."/>
        </authorList>
    </citation>
    <scope>NUCLEOTIDE SEQUENCE</scope>
    <source>
        <strain evidence="1">Texas</strain>
    </source>
</reference>
<accession>S6B5V3</accession>
<evidence type="ECO:0000313" key="1">
    <source>
        <dbReference type="EMBL" id="BAN64396.1"/>
    </source>
</evidence>
<dbReference type="EMBL" id="AK440602">
    <property type="protein sequence ID" value="BAN64396.1"/>
    <property type="molecule type" value="mRNA"/>
</dbReference>